<dbReference type="Proteomes" id="UP001236239">
    <property type="component" value="Unassembled WGS sequence"/>
</dbReference>
<gene>
    <name evidence="7" type="ORF">QJU93_06425</name>
    <name evidence="8" type="ORF">QJU97_06525</name>
</gene>
<evidence type="ECO:0000256" key="2">
    <source>
        <dbReference type="ARBA" id="ARBA00022475"/>
    </source>
</evidence>
<organism evidence="8 9">
    <name type="scientific">Phocoenobacter skyensis</name>
    <dbReference type="NCBI Taxonomy" id="97481"/>
    <lineage>
        <taxon>Bacteria</taxon>
        <taxon>Pseudomonadati</taxon>
        <taxon>Pseudomonadota</taxon>
        <taxon>Gammaproteobacteria</taxon>
        <taxon>Pasteurellales</taxon>
        <taxon>Pasteurellaceae</taxon>
        <taxon>Phocoenobacter</taxon>
    </lineage>
</organism>
<evidence type="ECO:0000313" key="9">
    <source>
        <dbReference type="Proteomes" id="UP001231736"/>
    </source>
</evidence>
<dbReference type="InterPro" id="IPR002797">
    <property type="entry name" value="Polysacc_synth"/>
</dbReference>
<keyword evidence="3 6" id="KW-0812">Transmembrane</keyword>
<evidence type="ECO:0000313" key="8">
    <source>
        <dbReference type="EMBL" id="MDP8175105.1"/>
    </source>
</evidence>
<dbReference type="EMBL" id="JASAYQ010000009">
    <property type="protein sequence ID" value="MDP8172988.1"/>
    <property type="molecule type" value="Genomic_DNA"/>
</dbReference>
<dbReference type="AlphaFoldDB" id="A0AAJ6NE68"/>
<feature type="transmembrane region" description="Helical" evidence="6">
    <location>
        <begin position="85"/>
        <end position="108"/>
    </location>
</feature>
<feature type="transmembrane region" description="Helical" evidence="6">
    <location>
        <begin position="220"/>
        <end position="245"/>
    </location>
</feature>
<evidence type="ECO:0000256" key="3">
    <source>
        <dbReference type="ARBA" id="ARBA00022692"/>
    </source>
</evidence>
<dbReference type="Proteomes" id="UP001231736">
    <property type="component" value="Unassembled WGS sequence"/>
</dbReference>
<dbReference type="RefSeq" id="WP_306375498.1">
    <property type="nucleotide sequence ID" value="NZ_JASAYT010000018.1"/>
</dbReference>
<keyword evidence="2" id="KW-1003">Cell membrane</keyword>
<feature type="transmembrane region" description="Helical" evidence="6">
    <location>
        <begin position="159"/>
        <end position="176"/>
    </location>
</feature>
<keyword evidence="5 6" id="KW-0472">Membrane</keyword>
<comment type="subcellular location">
    <subcellularLocation>
        <location evidence="1">Cell membrane</location>
        <topology evidence="1">Multi-pass membrane protein</topology>
    </subcellularLocation>
</comment>
<evidence type="ECO:0000256" key="5">
    <source>
        <dbReference type="ARBA" id="ARBA00023136"/>
    </source>
</evidence>
<feature type="transmembrane region" description="Helical" evidence="6">
    <location>
        <begin position="182"/>
        <end position="199"/>
    </location>
</feature>
<evidence type="ECO:0000256" key="4">
    <source>
        <dbReference type="ARBA" id="ARBA00022989"/>
    </source>
</evidence>
<feature type="transmembrane region" description="Helical" evidence="6">
    <location>
        <begin position="20"/>
        <end position="43"/>
    </location>
</feature>
<dbReference type="InterPro" id="IPR050833">
    <property type="entry name" value="Poly_Biosynth_Transport"/>
</dbReference>
<dbReference type="PANTHER" id="PTHR30250">
    <property type="entry name" value="PST FAMILY PREDICTED COLANIC ACID TRANSPORTER"/>
    <property type="match status" value="1"/>
</dbReference>
<dbReference type="EMBL" id="JASAYT010000018">
    <property type="protein sequence ID" value="MDP8175105.1"/>
    <property type="molecule type" value="Genomic_DNA"/>
</dbReference>
<feature type="transmembrane region" description="Helical" evidence="6">
    <location>
        <begin position="303"/>
        <end position="326"/>
    </location>
</feature>
<dbReference type="PANTHER" id="PTHR30250:SF11">
    <property type="entry name" value="O-ANTIGEN TRANSPORTER-RELATED"/>
    <property type="match status" value="1"/>
</dbReference>
<reference evidence="8" key="1">
    <citation type="journal article" date="2023" name="Front. Microbiol.">
        <title>Phylogeography and host specificity of Pasteurellaceae pathogenic to sea-farmed fish in the north-east Atlantic.</title>
        <authorList>
            <person name="Gulla S."/>
            <person name="Colquhoun D.J."/>
            <person name="Olsen A.B."/>
            <person name="Spilsberg B."/>
            <person name="Lagesen K."/>
            <person name="Aakesson C.P."/>
            <person name="Strom S."/>
            <person name="Manji F."/>
            <person name="Birkbeck T.H."/>
            <person name="Nilsen H.K."/>
        </authorList>
    </citation>
    <scope>NUCLEOTIDE SEQUENCE</scope>
    <source>
        <strain evidence="8">98B1</strain>
        <strain evidence="7">TW16_20</strain>
    </source>
</reference>
<dbReference type="GO" id="GO:0005886">
    <property type="term" value="C:plasma membrane"/>
    <property type="evidence" value="ECO:0007669"/>
    <property type="project" value="UniProtKB-SubCell"/>
</dbReference>
<keyword evidence="4 6" id="KW-1133">Transmembrane helix</keyword>
<dbReference type="Pfam" id="PF01943">
    <property type="entry name" value="Polysacc_synt"/>
    <property type="match status" value="1"/>
</dbReference>
<protein>
    <submittedName>
        <fullName evidence="8">Oligosaccharide flippase family protein</fullName>
    </submittedName>
</protein>
<feature type="transmembrane region" description="Helical" evidence="6">
    <location>
        <begin position="338"/>
        <end position="359"/>
    </location>
</feature>
<feature type="transmembrane region" description="Helical" evidence="6">
    <location>
        <begin position="257"/>
        <end position="283"/>
    </location>
</feature>
<comment type="caution">
    <text evidence="8">The sequence shown here is derived from an EMBL/GenBank/DDBJ whole genome shotgun (WGS) entry which is preliminary data.</text>
</comment>
<feature type="transmembrane region" description="Helical" evidence="6">
    <location>
        <begin position="366"/>
        <end position="388"/>
    </location>
</feature>
<feature type="transmembrane region" description="Helical" evidence="6">
    <location>
        <begin position="394"/>
        <end position="413"/>
    </location>
</feature>
<feature type="transmembrane region" description="Helical" evidence="6">
    <location>
        <begin position="128"/>
        <end position="147"/>
    </location>
</feature>
<accession>A0AAJ6NE68</accession>
<proteinExistence type="predicted"/>
<evidence type="ECO:0000313" key="7">
    <source>
        <dbReference type="EMBL" id="MDP8172988.1"/>
    </source>
</evidence>
<evidence type="ECO:0000256" key="1">
    <source>
        <dbReference type="ARBA" id="ARBA00004651"/>
    </source>
</evidence>
<name>A0AAJ6NE68_9PAST</name>
<sequence length="426" mass="48679">MVNTIVVFLRKITEKGFFHLLLSNILIALSLFGSQILVAKWISPTELGLIKSWQTYISILSVFAGLGLSSAVLKISANKDKTNISVYFFTSLIVLVTGSLIVLFGFLLLLNLNIFTDSQELIGYLNRYSFIVVLTAINALFLAHYTGQRKIKEVSKINLFYRLISVTLIILFTYYFGISGFFFALICGVSLTLIVYLFLNREELNFRFFNFSLLKKYPTIDYSFNGGILCNGVSQLALGLDLILLNYFSVDGDVIGYYSFALLIVMGLSMFTSTIMQIVMPYVTLYEHDLQVLYKRYFYYQKIAILAYGTIFVIALLLTPIIMDWIFLGKYVVSEQFYLPLFLFWLIKSFSAMPIALFSGVGKMKIIAYGNILSLCLCVPAYYVGYFYFGVMGLAYTLVFPPMICFIYYQYYVSKMFVDPRRNSTL</sequence>
<feature type="transmembrane region" description="Helical" evidence="6">
    <location>
        <begin position="55"/>
        <end position="73"/>
    </location>
</feature>
<evidence type="ECO:0000256" key="6">
    <source>
        <dbReference type="SAM" id="Phobius"/>
    </source>
</evidence>